<evidence type="ECO:0000256" key="1">
    <source>
        <dbReference type="SAM" id="Phobius"/>
    </source>
</evidence>
<keyword evidence="1" id="KW-1133">Transmembrane helix</keyword>
<keyword evidence="1" id="KW-0812">Transmembrane</keyword>
<feature type="transmembrane region" description="Helical" evidence="1">
    <location>
        <begin position="21"/>
        <end position="38"/>
    </location>
</feature>
<comment type="caution">
    <text evidence="2">The sequence shown here is derived from an EMBL/GenBank/DDBJ whole genome shotgun (WGS) entry which is preliminary data.</text>
</comment>
<keyword evidence="3" id="KW-1185">Reference proteome</keyword>
<keyword evidence="1" id="KW-0472">Membrane</keyword>
<accession>A0ABR4GAT4</accession>
<proteinExistence type="predicted"/>
<protein>
    <submittedName>
        <fullName evidence="2">Uncharacterized protein</fullName>
    </submittedName>
</protein>
<reference evidence="2 3" key="1">
    <citation type="submission" date="2024-07" db="EMBL/GenBank/DDBJ databases">
        <title>Section-level genome sequencing and comparative genomics of Aspergillus sections Usti and Cavernicolus.</title>
        <authorList>
            <consortium name="Lawrence Berkeley National Laboratory"/>
            <person name="Nybo J.L."/>
            <person name="Vesth T.C."/>
            <person name="Theobald S."/>
            <person name="Frisvad J.C."/>
            <person name="Larsen T.O."/>
            <person name="Kjaerboelling I."/>
            <person name="Rothschild-Mancinelli K."/>
            <person name="Lyhne E.K."/>
            <person name="Kogle M.E."/>
            <person name="Barry K."/>
            <person name="Clum A."/>
            <person name="Na H."/>
            <person name="Ledsgaard L."/>
            <person name="Lin J."/>
            <person name="Lipzen A."/>
            <person name="Kuo A."/>
            <person name="Riley R."/>
            <person name="Mondo S."/>
            <person name="Labutti K."/>
            <person name="Haridas S."/>
            <person name="Pangalinan J."/>
            <person name="Salamov A.A."/>
            <person name="Simmons B.A."/>
            <person name="Magnuson J.K."/>
            <person name="Chen J."/>
            <person name="Drula E."/>
            <person name="Henrissat B."/>
            <person name="Wiebenga A."/>
            <person name="Lubbers R.J."/>
            <person name="Gomes A.C."/>
            <person name="Makela M.R."/>
            <person name="Stajich J."/>
            <person name="Grigoriev I.V."/>
            <person name="Mortensen U.H."/>
            <person name="De Vries R.P."/>
            <person name="Baker S.E."/>
            <person name="Andersen M.R."/>
        </authorList>
    </citation>
    <scope>NUCLEOTIDE SEQUENCE [LARGE SCALE GENOMIC DNA]</scope>
    <source>
        <strain evidence="2 3">CBS 209.92</strain>
    </source>
</reference>
<sequence length="66" mass="7436">MVDRSLVLARTMRHPATRASTINLTVCGMMSVGGFWAYHQVVEDINLCLGDCLISCCVRFQLIVYR</sequence>
<gene>
    <name evidence="2" type="ORF">BJX66DRAFT_300134</name>
</gene>
<name>A0ABR4GAT4_9EURO</name>
<evidence type="ECO:0000313" key="3">
    <source>
        <dbReference type="Proteomes" id="UP001610563"/>
    </source>
</evidence>
<dbReference type="EMBL" id="JBFTWV010000028">
    <property type="protein sequence ID" value="KAL2796138.1"/>
    <property type="molecule type" value="Genomic_DNA"/>
</dbReference>
<dbReference type="Proteomes" id="UP001610563">
    <property type="component" value="Unassembled WGS sequence"/>
</dbReference>
<evidence type="ECO:0000313" key="2">
    <source>
        <dbReference type="EMBL" id="KAL2796138.1"/>
    </source>
</evidence>
<organism evidence="2 3">
    <name type="scientific">Aspergillus keveii</name>
    <dbReference type="NCBI Taxonomy" id="714993"/>
    <lineage>
        <taxon>Eukaryota</taxon>
        <taxon>Fungi</taxon>
        <taxon>Dikarya</taxon>
        <taxon>Ascomycota</taxon>
        <taxon>Pezizomycotina</taxon>
        <taxon>Eurotiomycetes</taxon>
        <taxon>Eurotiomycetidae</taxon>
        <taxon>Eurotiales</taxon>
        <taxon>Aspergillaceae</taxon>
        <taxon>Aspergillus</taxon>
        <taxon>Aspergillus subgen. Nidulantes</taxon>
    </lineage>
</organism>